<dbReference type="Pfam" id="PF16656">
    <property type="entry name" value="Pur_ac_phosph_N"/>
    <property type="match status" value="1"/>
</dbReference>
<dbReference type="PROSITE" id="PS50853">
    <property type="entry name" value="FN3"/>
    <property type="match status" value="1"/>
</dbReference>
<dbReference type="Pfam" id="PF20254">
    <property type="entry name" value="DMFA2_C"/>
    <property type="match status" value="1"/>
</dbReference>
<keyword evidence="9" id="KW-0119">Carbohydrate metabolism</keyword>
<dbReference type="InterPro" id="IPR008979">
    <property type="entry name" value="Galactose-bd-like_sf"/>
</dbReference>
<evidence type="ECO:0000259" key="11">
    <source>
        <dbReference type="PROSITE" id="PS50268"/>
    </source>
</evidence>
<feature type="domain" description="Fibronectin type-III" evidence="12">
    <location>
        <begin position="1484"/>
        <end position="1578"/>
    </location>
</feature>
<proteinExistence type="inferred from homology"/>
<dbReference type="InterPro" id="IPR021720">
    <property type="entry name" value="Malectin_dom"/>
</dbReference>
<keyword evidence="3" id="KW-0812">Transmembrane</keyword>
<dbReference type="SMART" id="SM00112">
    <property type="entry name" value="CA"/>
    <property type="match status" value="4"/>
</dbReference>
<feature type="signal peptide" evidence="10">
    <location>
        <begin position="1"/>
        <end position="24"/>
    </location>
</feature>
<evidence type="ECO:0000256" key="9">
    <source>
        <dbReference type="ARBA" id="ARBA00023277"/>
    </source>
</evidence>
<evidence type="ECO:0000313" key="14">
    <source>
        <dbReference type="Proteomes" id="UP000309788"/>
    </source>
</evidence>
<keyword evidence="6" id="KW-1133">Transmembrane helix</keyword>
<evidence type="ECO:0000256" key="10">
    <source>
        <dbReference type="SAM" id="SignalP"/>
    </source>
</evidence>
<evidence type="ECO:0000256" key="3">
    <source>
        <dbReference type="ARBA" id="ARBA00022692"/>
    </source>
</evidence>
<dbReference type="InterPro" id="IPR025141">
    <property type="entry name" value="DUF4082"/>
</dbReference>
<dbReference type="SUPFAM" id="SSF49313">
    <property type="entry name" value="Cadherin-like"/>
    <property type="match status" value="5"/>
</dbReference>
<dbReference type="GO" id="GO:0005509">
    <property type="term" value="F:calcium ion binding"/>
    <property type="evidence" value="ECO:0007669"/>
    <property type="project" value="InterPro"/>
</dbReference>
<name>A0A5R9KE22_9BACT</name>
<dbReference type="InterPro" id="IPR026444">
    <property type="entry name" value="Secre_tail"/>
</dbReference>
<comment type="subcellular location">
    <subcellularLocation>
        <location evidence="1">Endoplasmic reticulum membrane</location>
        <topology evidence="1">Single-pass type I membrane protein</topology>
    </subcellularLocation>
</comment>
<dbReference type="InterPro" id="IPR015919">
    <property type="entry name" value="Cadherin-like_sf"/>
</dbReference>
<dbReference type="Gene3D" id="2.60.40.1220">
    <property type="match status" value="1"/>
</dbReference>
<comment type="similarity">
    <text evidence="2">Belongs to the malectin family.</text>
</comment>
<dbReference type="SUPFAM" id="SSF49785">
    <property type="entry name" value="Galactose-binding domain-like"/>
    <property type="match status" value="2"/>
</dbReference>
<dbReference type="GO" id="GO:0005975">
    <property type="term" value="P:carbohydrate metabolic process"/>
    <property type="evidence" value="ECO:0007669"/>
    <property type="project" value="UniProtKB-ARBA"/>
</dbReference>
<dbReference type="InterPro" id="IPR002126">
    <property type="entry name" value="Cadherin-like_dom"/>
</dbReference>
<dbReference type="GO" id="GO:0004553">
    <property type="term" value="F:hydrolase activity, hydrolyzing O-glycosyl compounds"/>
    <property type="evidence" value="ECO:0007669"/>
    <property type="project" value="UniProtKB-ARBA"/>
</dbReference>
<dbReference type="PANTHER" id="PTHR13460">
    <property type="match status" value="1"/>
</dbReference>
<dbReference type="PANTHER" id="PTHR13460:SF0">
    <property type="entry name" value="MALECTIN"/>
    <property type="match status" value="1"/>
</dbReference>
<dbReference type="Gene3D" id="2.60.120.430">
    <property type="entry name" value="Galactose-binding lectin"/>
    <property type="match status" value="2"/>
</dbReference>
<dbReference type="GO" id="GO:0003993">
    <property type="term" value="F:acid phosphatase activity"/>
    <property type="evidence" value="ECO:0007669"/>
    <property type="project" value="InterPro"/>
</dbReference>
<organism evidence="13 14">
    <name type="scientific">Dyadobacter sediminis</name>
    <dbReference type="NCBI Taxonomy" id="1493691"/>
    <lineage>
        <taxon>Bacteria</taxon>
        <taxon>Pseudomonadati</taxon>
        <taxon>Bacteroidota</taxon>
        <taxon>Cytophagia</taxon>
        <taxon>Cytophagales</taxon>
        <taxon>Spirosomataceae</taxon>
        <taxon>Dyadobacter</taxon>
    </lineage>
</organism>
<dbReference type="CDD" id="cd11304">
    <property type="entry name" value="Cadherin_repeat"/>
    <property type="match status" value="1"/>
</dbReference>
<dbReference type="Gene3D" id="2.60.40.650">
    <property type="match status" value="1"/>
</dbReference>
<reference evidence="13 14" key="1">
    <citation type="submission" date="2019-05" db="EMBL/GenBank/DDBJ databases">
        <authorList>
            <person name="Qu J.-H."/>
        </authorList>
    </citation>
    <scope>NUCLEOTIDE SEQUENCE [LARGE SCALE GENOMIC DNA]</scope>
    <source>
        <strain evidence="13 14">Z12</strain>
    </source>
</reference>
<gene>
    <name evidence="13" type="ORF">FEM55_08580</name>
</gene>
<feature type="chain" id="PRO_5024356732" evidence="10">
    <location>
        <begin position="25"/>
        <end position="2768"/>
    </location>
</feature>
<dbReference type="EMBL" id="VCEI01000021">
    <property type="protein sequence ID" value="TLU94298.1"/>
    <property type="molecule type" value="Genomic_DNA"/>
</dbReference>
<dbReference type="Gene3D" id="2.60.120.200">
    <property type="match status" value="1"/>
</dbReference>
<dbReference type="CDD" id="cd00063">
    <property type="entry name" value="FN3"/>
    <property type="match status" value="1"/>
</dbReference>
<dbReference type="GO" id="GO:0007156">
    <property type="term" value="P:homophilic cell adhesion via plasma membrane adhesion molecules"/>
    <property type="evidence" value="ECO:0007669"/>
    <property type="project" value="InterPro"/>
</dbReference>
<keyword evidence="7" id="KW-0472">Membrane</keyword>
<dbReference type="InterPro" id="IPR006644">
    <property type="entry name" value="Cadg"/>
</dbReference>
<keyword evidence="5" id="KW-0256">Endoplasmic reticulum</keyword>
<dbReference type="GO" id="GO:0016020">
    <property type="term" value="C:membrane"/>
    <property type="evidence" value="ECO:0007669"/>
    <property type="project" value="InterPro"/>
</dbReference>
<dbReference type="RefSeq" id="WP_138280926.1">
    <property type="nucleotide sequence ID" value="NZ_BMGE01000002.1"/>
</dbReference>
<accession>A0A5R9KE22</accession>
<dbReference type="NCBIfam" id="TIGR04183">
    <property type="entry name" value="Por_Secre_tail"/>
    <property type="match status" value="1"/>
</dbReference>
<evidence type="ECO:0000256" key="8">
    <source>
        <dbReference type="ARBA" id="ARBA00023180"/>
    </source>
</evidence>
<dbReference type="InterPro" id="IPR039155">
    <property type="entry name" value="MLEC"/>
</dbReference>
<dbReference type="InterPro" id="IPR003961">
    <property type="entry name" value="FN3_dom"/>
</dbReference>
<evidence type="ECO:0000256" key="1">
    <source>
        <dbReference type="ARBA" id="ARBA00004115"/>
    </source>
</evidence>
<comment type="caution">
    <text evidence="13">The sequence shown here is derived from an EMBL/GenBank/DDBJ whole genome shotgun (WGS) entry which is preliminary data.</text>
</comment>
<dbReference type="SUPFAM" id="SSF49899">
    <property type="entry name" value="Concanavalin A-like lectins/glucanases"/>
    <property type="match status" value="1"/>
</dbReference>
<dbReference type="Pfam" id="PF13313">
    <property type="entry name" value="DUF4082"/>
    <property type="match status" value="1"/>
</dbReference>
<evidence type="ECO:0000256" key="6">
    <source>
        <dbReference type="ARBA" id="ARBA00022989"/>
    </source>
</evidence>
<dbReference type="Pfam" id="PF05345">
    <property type="entry name" value="He_PIG"/>
    <property type="match status" value="5"/>
</dbReference>
<dbReference type="InterPro" id="IPR015914">
    <property type="entry name" value="PAPs_N"/>
</dbReference>
<dbReference type="Proteomes" id="UP000309788">
    <property type="component" value="Unassembled WGS sequence"/>
</dbReference>
<evidence type="ECO:0000313" key="13">
    <source>
        <dbReference type="EMBL" id="TLU94298.1"/>
    </source>
</evidence>
<dbReference type="SMART" id="SM00736">
    <property type="entry name" value="CADG"/>
    <property type="match status" value="4"/>
</dbReference>
<dbReference type="OrthoDB" id="505641at2"/>
<evidence type="ECO:0000256" key="2">
    <source>
        <dbReference type="ARBA" id="ARBA00009141"/>
    </source>
</evidence>
<dbReference type="InterPro" id="IPR014755">
    <property type="entry name" value="Cu-Rt/internalin_Ig-like"/>
</dbReference>
<dbReference type="SUPFAM" id="SSF81296">
    <property type="entry name" value="E set domains"/>
    <property type="match status" value="1"/>
</dbReference>
<dbReference type="SMART" id="SM00060">
    <property type="entry name" value="FN3"/>
    <property type="match status" value="1"/>
</dbReference>
<evidence type="ECO:0000256" key="5">
    <source>
        <dbReference type="ARBA" id="ARBA00022824"/>
    </source>
</evidence>
<keyword evidence="8" id="KW-0325">Glycoprotein</keyword>
<protein>
    <submittedName>
        <fullName evidence="13">DUF4082 domain-containing protein</fullName>
    </submittedName>
</protein>
<dbReference type="Gene3D" id="2.60.40.10">
    <property type="entry name" value="Immunoglobulins"/>
    <property type="match status" value="4"/>
</dbReference>
<dbReference type="SUPFAM" id="SSF49363">
    <property type="entry name" value="Purple acid phosphatase, N-terminal domain"/>
    <property type="match status" value="1"/>
</dbReference>
<keyword evidence="4 10" id="KW-0732">Signal</keyword>
<dbReference type="InterPro" id="IPR008963">
    <property type="entry name" value="Purple_acid_Pase-like_N"/>
</dbReference>
<dbReference type="InterPro" id="IPR013320">
    <property type="entry name" value="ConA-like_dom_sf"/>
</dbReference>
<dbReference type="InterPro" id="IPR032812">
    <property type="entry name" value="SbsA_Ig"/>
</dbReference>
<dbReference type="InterPro" id="IPR046540">
    <property type="entry name" value="DMFA2_C"/>
</dbReference>
<dbReference type="InterPro" id="IPR022409">
    <property type="entry name" value="PKD/Chitinase_dom"/>
</dbReference>
<dbReference type="InterPro" id="IPR014756">
    <property type="entry name" value="Ig_E-set"/>
</dbReference>
<sequence length="2768" mass="292366">MSGSIRLAISLLLISMLRFTEVVAQSNAIVIENAKTGSPASQWDITGAGDLSIQGFATDISYNKGETARFKIKTSAAGYRIDIYRLGYYQGNGARFIAGFDKSTASPQPPCMTDATGLVDCGNWDESAQWVIPSDAVSGIYIAKLTRSNPAGSSHIAFVVRDDNSNSNLLFQTSDATWQAYNVYGDENNGRSLYAGVNNIGKASKVSYNRPFLTRSGGGGGGAEEDWLFNSEYPMIRFLEKNGYDMTYTTNVDSDRRGGLIKNHKVFMSVGHDEYWSKGMRDNVTAARNSGTHLAFFSGNEVYWKTRWENSIANTSTTYRTLVCYKEGRLGENQCNGKCDPSTTWTGLWRSGCDIAGHDGCNPENELSGQASWDGNTGTIQVPADYKNLRFWRNTAVASLQSGSHTLTQNTLGYEWDPEQEDYRSTYPAGRILLSRTVLNGKTHYLTLYKHSSGALVFGAGTVQWAWGLDDNHDRGNAPVSKAMQQATVNLFADMGVQPATRQSDLVAATASTDFVAPALTVTSPSNGANIPSGTSVNISGTASDANTVAGIEVSTDEGKTWRLATGTTSWNFSWIPVTQGSATIRSRAFDDSGNLSAVNTVNVNITAPAAQPCPCTVFQPTDVPSNNLFNDNSGGIQLGMKFRSTIAGNVTGVRFYKQEGNTGTHTGQLYSNAGVKLAEIVFQNETASGWQQANFTTPVAITPNTTYVISYHSGAGNYSAVNPYFGLAKVKGPLRGLADNEDGNNGIYRYSATPTFPTDNYQSSNYFVDVVFDDGAEDETPPVVSSVSPAPNATGINIQSNILVTFNEEIDASSISSSTIRLLRAGTVIPAAVTYNAATFTATLNPNTALIYSSSYTIEVKGGSTDPRVKDAAGNIMASNFTSTFTTQSTPPPSPVDGPGGPILVISSTENPFSQYPAEILRAEGFNAFAARDISDITQTPTLINSYDVIILGEIALSAANVTALTNWTNAGGTLIAFKPDAQLASLFGITPASGSLSDKYLKINPTGPGAGIVNETIQYHGTANLYTLNGATSLANLYSNASTATDNPAVTTRNAGTNGGKAIAFTYDLAKSIVYTRQGNPAWAGQKRDGQIDPIRSDDLFYPNWVDFNKIEIPQADEQQRLLANIILLNNMHRKPLPRFWYLPRGLKAAVIMTGDDHGSGGTVGRFNDYISKSASNNQSAVDNWTAVRATSYIYPNTPITDAQAAAFQAQGFEISLHLSTDCGNFTPATLRGNFNSQLPALAQNFPSLAKPATNRNHCITWSDWASNPIVELENGIRLDANYYYWPDVWVNNRPGMFTGSGMPMRFANLDGTLIDVYQATTQLTDESGITYSTHINKLLDNATGSKGYYGVFTANMHTDVNGGNSSNGSDVIVAAAQQRQVPVISAKQMLTWLDGRNNSSFGAMTWANNKLNFSITAANGSTNLRAMLPVDADDKKLAGLTVNGNAVTYTTETIKGIQYAFFPANNGNYIATYDTDEAGPQISGITITQPSPGTATIKWTTNEASDSRVNYGTASGQLNQNASDAELVTSHTVTFSGLSAGTTYYYRVVSADAAGNSTVMPATSAAASSFTTPAANCFEDVSASNFNAETTGNNTYVTNEGVILKPAIVEEFSSLPPASEWQSYPWPSGGSSTNSNGQIVVDGARFNTEPVTTTFSPGTSVEFVATFEAEAFQNIGFGAGNNSEMFNTVSTWAMFGTNNSSSSLLARVAFNGTIENIPVPGNLFGSAHRYKVVWKSNGVDFYVDNDLVYSSSTAITTPMRFAASDYQSSSSSVKLDWARISPYASEGSFTSRVYDGGTDKTWQIANWAASIPSGTDIKLFQRQGNSSNTADDSWTAFTPIASNGSNVGGTSRYIQYRADLSTTNAASTPVLISVTISCSAPTCPAVVFTPASGTALPAAKVGDPYSQDINTNLSGYTFTATGLPAGLSIQSSTGVISGTPTAAGTNSNITVTATKGNCSENASYTITVNPANSRPILAEIGNKTIKLGETLTFTATATDPDAGQTKSFSLTNAPNGATINSATGAFSWKPAATGTATFTVIVTDNGSPAQSDSETITVTVNQADNSAPVLATIGNKTITLGETLTFTASATDPDAGQTKTFSLTGNGSGATIDINSGAFSWKPASAGTFNFTITVTDNGSPNLSDSETITVTVNAPANSAPVLASIGNKTVTLGQTLTFTTTATDPDAGQTKTFSLTGTTNGATINPTSGAFSWKPAATGTFSITVKVADNGSPSLSDSETFTVTVNNSTATATRINVGGSAYTASGNRAFIADKYFTGTSTIPTAASSVDILNTTDDVIYRSARSGATISYSIPVTNGSYSVILHFAELYFGAPGKVAGGSGKRRFNVAIEGASKLTNYDIYAKAGGAVRAVKETFPVTVTDGTMNINFTTGSVNQPLINAIEVVPQTAAQNQAPVLASIGNKTVTLGQTLTFTTTATDPDAGQTKTFSLTGTTNGATINPTSGAFSWKPAATGTFSITVKVADNGSPSLSDSETFTVTVNNSTATATRINVGGSAYTASGNRAFIADKYFTGTSTIPTAASSVDILNTTDDVIYRSARSGATISYSIPVTNGSYSVILHFAELYFGAPGKVAGGSGKRRFNVAIEGASKLTNYDIYAKAGGAVRAVKETFPVTVTDGIMNINFTTGSVNQPLINAIEVVPQTAVRTGLEEIIAGTNADFIQSEVYPNPAPKRFTLKLSEQHSGKINLKMISISGHAYEINKPDLQPASKVDVDVSGQSVESGIYILEIQSDAAMETIKLLITD</sequence>
<dbReference type="SMART" id="SM00089">
    <property type="entry name" value="PKD"/>
    <property type="match status" value="4"/>
</dbReference>
<dbReference type="SUPFAM" id="SSF52317">
    <property type="entry name" value="Class I glutamine amidotransferase-like"/>
    <property type="match status" value="1"/>
</dbReference>
<evidence type="ECO:0000256" key="4">
    <source>
        <dbReference type="ARBA" id="ARBA00022729"/>
    </source>
</evidence>
<feature type="domain" description="Cadherin" evidence="11">
    <location>
        <begin position="2037"/>
        <end position="2166"/>
    </location>
</feature>
<keyword evidence="14" id="KW-1185">Reference proteome</keyword>
<dbReference type="InterPro" id="IPR029062">
    <property type="entry name" value="Class_I_gatase-like"/>
</dbReference>
<evidence type="ECO:0000256" key="7">
    <source>
        <dbReference type="ARBA" id="ARBA00023136"/>
    </source>
</evidence>
<dbReference type="Pfam" id="PF18962">
    <property type="entry name" value="Por_Secre_tail"/>
    <property type="match status" value="1"/>
</dbReference>
<dbReference type="InterPro" id="IPR013783">
    <property type="entry name" value="Ig-like_fold"/>
</dbReference>
<dbReference type="PROSITE" id="PS50268">
    <property type="entry name" value="CADHERIN_2"/>
    <property type="match status" value="1"/>
</dbReference>
<dbReference type="Pfam" id="PF11721">
    <property type="entry name" value="Malectin"/>
    <property type="match status" value="2"/>
</dbReference>
<dbReference type="Pfam" id="PF17957">
    <property type="entry name" value="Big_7"/>
    <property type="match status" value="1"/>
</dbReference>
<dbReference type="Pfam" id="PF13205">
    <property type="entry name" value="Big_5"/>
    <property type="match status" value="1"/>
</dbReference>
<evidence type="ECO:0000259" key="12">
    <source>
        <dbReference type="PROSITE" id="PS50853"/>
    </source>
</evidence>
<dbReference type="Gene3D" id="2.60.40.380">
    <property type="entry name" value="Purple acid phosphatase-like, N-terminal"/>
    <property type="match status" value="1"/>
</dbReference>
<dbReference type="GO" id="GO:0030246">
    <property type="term" value="F:carbohydrate binding"/>
    <property type="evidence" value="ECO:0007669"/>
    <property type="project" value="InterPro"/>
</dbReference>